<dbReference type="Pfam" id="PF00990">
    <property type="entry name" value="GGDEF"/>
    <property type="match status" value="1"/>
</dbReference>
<dbReference type="InterPro" id="IPR029787">
    <property type="entry name" value="Nucleotide_cyclase"/>
</dbReference>
<dbReference type="GO" id="GO:0052621">
    <property type="term" value="F:diguanylate cyclase activity"/>
    <property type="evidence" value="ECO:0007669"/>
    <property type="project" value="UniProtKB-EC"/>
</dbReference>
<sequence>MKISNTPGTYGPGRAAATGRTQKSGSTTRVGTPSSVRDIHDTVEVQSIPADEMTPAVQRAIMQLVEEVDALRRELHEANKRLKDIEDLADMDPLLPIPNRRAFVRELSRMISFAQRYGAPSTLVFIDLNDMKYFNDTYGHDVGDQVLLHVANLLIANVRDTDIVARLGGDEFGLILAQADDSVGHNKAEALINLIQSHPIEINGKPYSLKMAFGTYTFSGNDEPKEVIDKADRAMYEKKRAMKNAEPR</sequence>
<feature type="coiled-coil region" evidence="2">
    <location>
        <begin position="61"/>
        <end position="88"/>
    </location>
</feature>
<proteinExistence type="predicted"/>
<dbReference type="RefSeq" id="WP_191251189.1">
    <property type="nucleotide sequence ID" value="NZ_BNCI01000001.1"/>
</dbReference>
<dbReference type="EC" id="2.7.7.65" evidence="1"/>
<evidence type="ECO:0000313" key="6">
    <source>
        <dbReference type="Proteomes" id="UP000630923"/>
    </source>
</evidence>
<gene>
    <name evidence="5" type="primary">dgcA</name>
    <name evidence="5" type="ORF">GCM10017044_13860</name>
</gene>
<dbReference type="EMBL" id="BNCI01000001">
    <property type="protein sequence ID" value="GHF20269.1"/>
    <property type="molecule type" value="Genomic_DNA"/>
</dbReference>
<dbReference type="AlphaFoldDB" id="A0A919ASR0"/>
<dbReference type="NCBIfam" id="TIGR00254">
    <property type="entry name" value="GGDEF"/>
    <property type="match status" value="1"/>
</dbReference>
<organism evidence="5 6">
    <name type="scientific">Kordiimonas sediminis</name>
    <dbReference type="NCBI Taxonomy" id="1735581"/>
    <lineage>
        <taxon>Bacteria</taxon>
        <taxon>Pseudomonadati</taxon>
        <taxon>Pseudomonadota</taxon>
        <taxon>Alphaproteobacteria</taxon>
        <taxon>Kordiimonadales</taxon>
        <taxon>Kordiimonadaceae</taxon>
        <taxon>Kordiimonas</taxon>
    </lineage>
</organism>
<dbReference type="PANTHER" id="PTHR45138:SF24">
    <property type="entry name" value="DIGUANYLATE CYCLASE DGCC-RELATED"/>
    <property type="match status" value="1"/>
</dbReference>
<keyword evidence="6" id="KW-1185">Reference proteome</keyword>
<dbReference type="SUPFAM" id="SSF55073">
    <property type="entry name" value="Nucleotide cyclase"/>
    <property type="match status" value="1"/>
</dbReference>
<dbReference type="Gene3D" id="3.30.70.270">
    <property type="match status" value="1"/>
</dbReference>
<feature type="domain" description="GGDEF" evidence="4">
    <location>
        <begin position="119"/>
        <end position="248"/>
    </location>
</feature>
<evidence type="ECO:0000259" key="4">
    <source>
        <dbReference type="PROSITE" id="PS50887"/>
    </source>
</evidence>
<dbReference type="GO" id="GO:0005886">
    <property type="term" value="C:plasma membrane"/>
    <property type="evidence" value="ECO:0007669"/>
    <property type="project" value="TreeGrafter"/>
</dbReference>
<feature type="compositionally biased region" description="Polar residues" evidence="3">
    <location>
        <begin position="19"/>
        <end position="34"/>
    </location>
</feature>
<evidence type="ECO:0000256" key="1">
    <source>
        <dbReference type="ARBA" id="ARBA00012528"/>
    </source>
</evidence>
<dbReference type="SMART" id="SM00267">
    <property type="entry name" value="GGDEF"/>
    <property type="match status" value="1"/>
</dbReference>
<name>A0A919ASR0_9PROT</name>
<dbReference type="InterPro" id="IPR043128">
    <property type="entry name" value="Rev_trsase/Diguanyl_cyclase"/>
</dbReference>
<dbReference type="GO" id="GO:0043709">
    <property type="term" value="P:cell adhesion involved in single-species biofilm formation"/>
    <property type="evidence" value="ECO:0007669"/>
    <property type="project" value="TreeGrafter"/>
</dbReference>
<dbReference type="PROSITE" id="PS50887">
    <property type="entry name" value="GGDEF"/>
    <property type="match status" value="1"/>
</dbReference>
<evidence type="ECO:0000256" key="3">
    <source>
        <dbReference type="SAM" id="MobiDB-lite"/>
    </source>
</evidence>
<reference evidence="5" key="2">
    <citation type="submission" date="2020-09" db="EMBL/GenBank/DDBJ databases">
        <authorList>
            <person name="Sun Q."/>
            <person name="Kim S."/>
        </authorList>
    </citation>
    <scope>NUCLEOTIDE SEQUENCE</scope>
    <source>
        <strain evidence="5">KCTC 42590</strain>
    </source>
</reference>
<dbReference type="InterPro" id="IPR000160">
    <property type="entry name" value="GGDEF_dom"/>
</dbReference>
<dbReference type="PANTHER" id="PTHR45138">
    <property type="entry name" value="REGULATORY COMPONENTS OF SENSORY TRANSDUCTION SYSTEM"/>
    <property type="match status" value="1"/>
</dbReference>
<protein>
    <recommendedName>
        <fullName evidence="1">diguanylate cyclase</fullName>
        <ecNumber evidence="1">2.7.7.65</ecNumber>
    </recommendedName>
</protein>
<evidence type="ECO:0000313" key="5">
    <source>
        <dbReference type="EMBL" id="GHF20269.1"/>
    </source>
</evidence>
<dbReference type="Proteomes" id="UP000630923">
    <property type="component" value="Unassembled WGS sequence"/>
</dbReference>
<dbReference type="GO" id="GO:1902201">
    <property type="term" value="P:negative regulation of bacterial-type flagellum-dependent cell motility"/>
    <property type="evidence" value="ECO:0007669"/>
    <property type="project" value="TreeGrafter"/>
</dbReference>
<reference evidence="5" key="1">
    <citation type="journal article" date="2014" name="Int. J. Syst. Evol. Microbiol.">
        <title>Complete genome sequence of Corynebacterium casei LMG S-19264T (=DSM 44701T), isolated from a smear-ripened cheese.</title>
        <authorList>
            <consortium name="US DOE Joint Genome Institute (JGI-PGF)"/>
            <person name="Walter F."/>
            <person name="Albersmeier A."/>
            <person name="Kalinowski J."/>
            <person name="Ruckert C."/>
        </authorList>
    </citation>
    <scope>NUCLEOTIDE SEQUENCE</scope>
    <source>
        <strain evidence="5">KCTC 42590</strain>
    </source>
</reference>
<keyword evidence="2" id="KW-0175">Coiled coil</keyword>
<accession>A0A919ASR0</accession>
<dbReference type="CDD" id="cd01949">
    <property type="entry name" value="GGDEF"/>
    <property type="match status" value="1"/>
</dbReference>
<dbReference type="InterPro" id="IPR050469">
    <property type="entry name" value="Diguanylate_Cyclase"/>
</dbReference>
<feature type="region of interest" description="Disordered" evidence="3">
    <location>
        <begin position="1"/>
        <end position="34"/>
    </location>
</feature>
<evidence type="ECO:0000256" key="2">
    <source>
        <dbReference type="SAM" id="Coils"/>
    </source>
</evidence>
<comment type="caution">
    <text evidence="5">The sequence shown here is derived from an EMBL/GenBank/DDBJ whole genome shotgun (WGS) entry which is preliminary data.</text>
</comment>